<keyword evidence="3 4" id="KW-0862">Zinc</keyword>
<proteinExistence type="predicted"/>
<evidence type="ECO:0000256" key="2">
    <source>
        <dbReference type="ARBA" id="ARBA00022771"/>
    </source>
</evidence>
<dbReference type="SUPFAM" id="SSF90229">
    <property type="entry name" value="CCCH zinc finger"/>
    <property type="match status" value="1"/>
</dbReference>
<dbReference type="InterPro" id="IPR000571">
    <property type="entry name" value="Znf_CCCH"/>
</dbReference>
<dbReference type="AlphaFoldDB" id="A0A674BJP4"/>
<evidence type="ECO:0000259" key="5">
    <source>
        <dbReference type="PROSITE" id="PS50103"/>
    </source>
</evidence>
<feature type="domain" description="C3H1-type" evidence="5">
    <location>
        <begin position="443"/>
        <end position="465"/>
    </location>
</feature>
<dbReference type="PROSITE" id="PS50103">
    <property type="entry name" value="ZF_C3H1"/>
    <property type="match status" value="2"/>
</dbReference>
<keyword evidence="7" id="KW-1185">Reference proteome</keyword>
<feature type="zinc finger region" description="C3H1-type" evidence="4">
    <location>
        <begin position="698"/>
        <end position="724"/>
    </location>
</feature>
<dbReference type="Proteomes" id="UP000472277">
    <property type="component" value="Chromosome 32"/>
</dbReference>
<dbReference type="SUPFAM" id="SSF57667">
    <property type="entry name" value="beta-beta-alpha zinc fingers"/>
    <property type="match status" value="1"/>
</dbReference>
<gene>
    <name evidence="6" type="primary">ZC3H7B</name>
    <name evidence="6" type="synonym">LOC115171289</name>
</gene>
<evidence type="ECO:0000256" key="3">
    <source>
        <dbReference type="ARBA" id="ARBA00022833"/>
    </source>
</evidence>
<keyword evidence="2 4" id="KW-0863">Zinc-finger</keyword>
<reference evidence="6" key="2">
    <citation type="submission" date="2025-09" db="UniProtKB">
        <authorList>
            <consortium name="Ensembl"/>
        </authorList>
    </citation>
    <scope>IDENTIFICATION</scope>
</reference>
<dbReference type="GO" id="GO:0035196">
    <property type="term" value="P:miRNA processing"/>
    <property type="evidence" value="ECO:0007669"/>
    <property type="project" value="TreeGrafter"/>
</dbReference>
<dbReference type="InterPro" id="IPR036236">
    <property type="entry name" value="Znf_C2H2_sf"/>
</dbReference>
<dbReference type="Gene3D" id="3.30.160.60">
    <property type="entry name" value="Classic Zinc Finger"/>
    <property type="match status" value="1"/>
</dbReference>
<dbReference type="GeneTree" id="ENSGT00390000018542"/>
<protein>
    <submittedName>
        <fullName evidence="6">Zinc finger CCCH-type containing 7Ba</fullName>
    </submittedName>
</protein>
<accession>A0A674BJP4</accession>
<dbReference type="InterPro" id="IPR039691">
    <property type="entry name" value="ZC3H7A/B"/>
</dbReference>
<dbReference type="GO" id="GO:0008270">
    <property type="term" value="F:zinc ion binding"/>
    <property type="evidence" value="ECO:0007669"/>
    <property type="project" value="UniProtKB-KW"/>
</dbReference>
<dbReference type="GO" id="GO:0035198">
    <property type="term" value="F:miRNA binding"/>
    <property type="evidence" value="ECO:0007669"/>
    <property type="project" value="InterPro"/>
</dbReference>
<dbReference type="Gene3D" id="1.25.40.10">
    <property type="entry name" value="Tetratricopeptide repeat domain"/>
    <property type="match status" value="1"/>
</dbReference>
<dbReference type="Pfam" id="PF12171">
    <property type="entry name" value="zf-C2H2_jaz"/>
    <property type="match status" value="1"/>
</dbReference>
<dbReference type="PANTHER" id="PTHR14928:SF6">
    <property type="entry name" value="ZINC FINGER CCCH DOMAIN-CONTAINING PROTEIN 7B"/>
    <property type="match status" value="1"/>
</dbReference>
<dbReference type="InterPro" id="IPR022755">
    <property type="entry name" value="Znf_C2H2_jaz"/>
</dbReference>
<evidence type="ECO:0000313" key="6">
    <source>
        <dbReference type="Ensembl" id="ENSSTUP00000071261.1"/>
    </source>
</evidence>
<dbReference type="InterPro" id="IPR011990">
    <property type="entry name" value="TPR-like_helical_dom_sf"/>
</dbReference>
<feature type="zinc finger region" description="C3H1-type" evidence="4">
    <location>
        <begin position="443"/>
        <end position="465"/>
    </location>
</feature>
<sequence length="765" mass="88468">MDLDRQKRQEGIQNGFLTQLVCNLLDEGNAMFREGEWQQAIKDFSEGVNVAHYAQAESLEIPSALLESLYFNRAAAYHSMGEYEQGVQDCDSALALCKDSCTALYRKALCLRELGRFREAYNCSTGCLLTTPNDKHVYELAQELANKLGLKIRKAYVSTQVRIRFQSRRSRFKQHGNLPSMISGLDSIVLNLPFSDQICHELFMPWFKSQFGFITIEHCGSPLYCYHSMSPPLTHLSLSFSPPLYPFTRISLFPPSLSLSLSGPGVLDYQHQAELAHRCKRDILLCRIRASEHPVWNRVRPRPTHNFTGAFMLCKEVLETQKCKYREGCTFAYCREEVDVWTLERKGALNRELLFDSQSPNNDRPTLSIKCLLQLHNGMFMYLCEECYDSKPRIISKEVPSTCSNPCARHPFDKNKCLVHAVRSSSVHYTKIRPLYTQCQLDLCRHAQRYGCQREDSCSFAHSVIELKCWRLQQDSGTPVYMPPPSSSSSGGGGGGGYSLNLKRKFVCGQCWRDGLVSEPDKALKYCTAKARHSWTKERRVLLVKFFEGKKWVMVRTLPFAKTYPQQYDICAHVVKQKKCHYIGNCDFAHSEEEKQVWTYMKNNVKDMQQMYDMWLTMTNQNRPPDDTLITQHIEEKQIVMPTDYAEPMSGFHCRLCGKHSNSERQWQQHISSEKHKDRVFSCEGEDESLTWTYRFPGLRLALCPRLESGCPEGVSCDYAHSVEELVEWQERREFLRRKLAKAREDMLIMPDEFDFGKYNFLLQD</sequence>
<dbReference type="Ensembl" id="ENSSTUT00000075645.1">
    <property type="protein sequence ID" value="ENSSTUP00000071261.1"/>
    <property type="gene ID" value="ENSSTUG00000031053.1"/>
</dbReference>
<evidence type="ECO:0000313" key="7">
    <source>
        <dbReference type="Proteomes" id="UP000472277"/>
    </source>
</evidence>
<dbReference type="SUPFAM" id="SSF48452">
    <property type="entry name" value="TPR-like"/>
    <property type="match status" value="1"/>
</dbReference>
<organism evidence="6 7">
    <name type="scientific">Salmo trutta</name>
    <name type="common">Brown trout</name>
    <dbReference type="NCBI Taxonomy" id="8032"/>
    <lineage>
        <taxon>Eukaryota</taxon>
        <taxon>Metazoa</taxon>
        <taxon>Chordata</taxon>
        <taxon>Craniata</taxon>
        <taxon>Vertebrata</taxon>
        <taxon>Euteleostomi</taxon>
        <taxon>Actinopterygii</taxon>
        <taxon>Neopterygii</taxon>
        <taxon>Teleostei</taxon>
        <taxon>Protacanthopterygii</taxon>
        <taxon>Salmoniformes</taxon>
        <taxon>Salmonidae</taxon>
        <taxon>Salmoninae</taxon>
        <taxon>Salmo</taxon>
    </lineage>
</organism>
<dbReference type="PANTHER" id="PTHR14928">
    <property type="entry name" value="MICRO-RNA BINDING ZINC FINGER CCCH DOMAIN-CONTAINING PROTEIN 7"/>
    <property type="match status" value="1"/>
</dbReference>
<evidence type="ECO:0000256" key="1">
    <source>
        <dbReference type="ARBA" id="ARBA00022723"/>
    </source>
</evidence>
<keyword evidence="1 4" id="KW-0479">Metal-binding</keyword>
<dbReference type="InterPro" id="IPR036855">
    <property type="entry name" value="Znf_CCCH_sf"/>
</dbReference>
<reference evidence="6" key="1">
    <citation type="submission" date="2025-08" db="UniProtKB">
        <authorList>
            <consortium name="Ensembl"/>
        </authorList>
    </citation>
    <scope>IDENTIFICATION</scope>
</reference>
<dbReference type="SMART" id="SM00356">
    <property type="entry name" value="ZnF_C3H1"/>
    <property type="match status" value="3"/>
</dbReference>
<name>A0A674BJP4_SALTR</name>
<evidence type="ECO:0000256" key="4">
    <source>
        <dbReference type="PROSITE-ProRule" id="PRU00723"/>
    </source>
</evidence>
<dbReference type="InterPro" id="IPR019734">
    <property type="entry name" value="TPR_rpt"/>
</dbReference>
<feature type="domain" description="C3H1-type" evidence="5">
    <location>
        <begin position="698"/>
        <end position="724"/>
    </location>
</feature>
<dbReference type="SMART" id="SM00028">
    <property type="entry name" value="TPR"/>
    <property type="match status" value="2"/>
</dbReference>